<protein>
    <recommendedName>
        <fullName evidence="4">Helicase</fullName>
    </recommendedName>
</protein>
<dbReference type="RefSeq" id="WP_284253318.1">
    <property type="nucleotide sequence ID" value="NZ_BAAAQO010000003.1"/>
</dbReference>
<comment type="caution">
    <text evidence="2">The sequence shown here is derived from an EMBL/GenBank/DDBJ whole genome shotgun (WGS) entry which is preliminary data.</text>
</comment>
<gene>
    <name evidence="2" type="ORF">GCM10025881_11970</name>
</gene>
<evidence type="ECO:0000313" key="2">
    <source>
        <dbReference type="EMBL" id="GMA94373.1"/>
    </source>
</evidence>
<dbReference type="NCBIfam" id="TIGR03816">
    <property type="entry name" value="tadE_like_DECH"/>
    <property type="match status" value="1"/>
</dbReference>
<dbReference type="EMBL" id="BSVB01000001">
    <property type="protein sequence ID" value="GMA94373.1"/>
    <property type="molecule type" value="Genomic_DNA"/>
</dbReference>
<sequence length="110" mass="10130">MSRDDGAGAVLAVAIVAALALVASAVVGLGAGLAARQRVLAAADAAALAAADVAAGAAPGDPCPVAARVAAADGARLQSCLADGLVLTVQVAGAVGGIPLTARATAGPPR</sequence>
<evidence type="ECO:0000256" key="1">
    <source>
        <dbReference type="SAM" id="Phobius"/>
    </source>
</evidence>
<dbReference type="Proteomes" id="UP001157034">
    <property type="component" value="Unassembled WGS sequence"/>
</dbReference>
<organism evidence="2 3">
    <name type="scientific">Pseudolysinimonas kribbensis</name>
    <dbReference type="NCBI Taxonomy" id="433641"/>
    <lineage>
        <taxon>Bacteria</taxon>
        <taxon>Bacillati</taxon>
        <taxon>Actinomycetota</taxon>
        <taxon>Actinomycetes</taxon>
        <taxon>Micrococcales</taxon>
        <taxon>Microbacteriaceae</taxon>
        <taxon>Pseudolysinimonas</taxon>
    </lineage>
</organism>
<keyword evidence="3" id="KW-1185">Reference proteome</keyword>
<keyword evidence="1" id="KW-0812">Transmembrane</keyword>
<evidence type="ECO:0008006" key="4">
    <source>
        <dbReference type="Google" id="ProtNLM"/>
    </source>
</evidence>
<proteinExistence type="predicted"/>
<accession>A0ABQ6K1N1</accession>
<name>A0ABQ6K1N1_9MICO</name>
<evidence type="ECO:0000313" key="3">
    <source>
        <dbReference type="Proteomes" id="UP001157034"/>
    </source>
</evidence>
<feature type="transmembrane region" description="Helical" evidence="1">
    <location>
        <begin position="6"/>
        <end position="29"/>
    </location>
</feature>
<keyword evidence="1" id="KW-1133">Transmembrane helix</keyword>
<reference evidence="3" key="1">
    <citation type="journal article" date="2019" name="Int. J. Syst. Evol. Microbiol.">
        <title>The Global Catalogue of Microorganisms (GCM) 10K type strain sequencing project: providing services to taxonomists for standard genome sequencing and annotation.</title>
        <authorList>
            <consortium name="The Broad Institute Genomics Platform"/>
            <consortium name="The Broad Institute Genome Sequencing Center for Infectious Disease"/>
            <person name="Wu L."/>
            <person name="Ma J."/>
        </authorList>
    </citation>
    <scope>NUCLEOTIDE SEQUENCE [LARGE SCALE GENOMIC DNA]</scope>
    <source>
        <strain evidence="3">NBRC 108894</strain>
    </source>
</reference>
<dbReference type="InterPro" id="IPR021202">
    <property type="entry name" value="Rv3654c-like"/>
</dbReference>
<keyword evidence="1" id="KW-0472">Membrane</keyword>